<evidence type="ECO:0000256" key="2">
    <source>
        <dbReference type="SAM" id="Phobius"/>
    </source>
</evidence>
<feature type="transmembrane region" description="Helical" evidence="2">
    <location>
        <begin position="17"/>
        <end position="35"/>
    </location>
</feature>
<accession>A0A927GUJ1</accession>
<dbReference type="RefSeq" id="WP_190921316.1">
    <property type="nucleotide sequence ID" value="NZ_JACXIZ010000058.1"/>
</dbReference>
<evidence type="ECO:0000313" key="3">
    <source>
        <dbReference type="EMBL" id="MBD2848220.1"/>
    </source>
</evidence>
<evidence type="ECO:0000313" key="4">
    <source>
        <dbReference type="Proteomes" id="UP000621560"/>
    </source>
</evidence>
<proteinExistence type="predicted"/>
<keyword evidence="2" id="KW-0812">Transmembrane</keyword>
<comment type="caution">
    <text evidence="3">The sequence shown here is derived from an EMBL/GenBank/DDBJ whole genome shotgun (WGS) entry which is preliminary data.</text>
</comment>
<keyword evidence="4" id="KW-1185">Reference proteome</keyword>
<keyword evidence="2" id="KW-1133">Transmembrane helix</keyword>
<reference evidence="3" key="1">
    <citation type="submission" date="2020-09" db="EMBL/GenBank/DDBJ databases">
        <title>A novel bacterium of genus Paenibacillus, isolated from South China Sea.</title>
        <authorList>
            <person name="Huang H."/>
            <person name="Mo K."/>
            <person name="Hu Y."/>
        </authorList>
    </citation>
    <scope>NUCLEOTIDE SEQUENCE</scope>
    <source>
        <strain evidence="3">IB182496</strain>
    </source>
</reference>
<protein>
    <recommendedName>
        <fullName evidence="5">Fimbrial assembly protein</fullName>
    </recommendedName>
</protein>
<evidence type="ECO:0000256" key="1">
    <source>
        <dbReference type="SAM" id="Coils"/>
    </source>
</evidence>
<keyword evidence="2" id="KW-0472">Membrane</keyword>
<name>A0A927GUJ1_9BACL</name>
<gene>
    <name evidence="3" type="ORF">IDH44_23750</name>
</gene>
<organism evidence="3 4">
    <name type="scientific">Paenibacillus sabuli</name>
    <dbReference type="NCBI Taxonomy" id="2772509"/>
    <lineage>
        <taxon>Bacteria</taxon>
        <taxon>Bacillati</taxon>
        <taxon>Bacillota</taxon>
        <taxon>Bacilli</taxon>
        <taxon>Bacillales</taxon>
        <taxon>Paenibacillaceae</taxon>
        <taxon>Paenibacillus</taxon>
    </lineage>
</organism>
<dbReference type="EMBL" id="JACXIZ010000058">
    <property type="protein sequence ID" value="MBD2848220.1"/>
    <property type="molecule type" value="Genomic_DNA"/>
</dbReference>
<evidence type="ECO:0008006" key="5">
    <source>
        <dbReference type="Google" id="ProtNLM"/>
    </source>
</evidence>
<feature type="coiled-coil region" evidence="1">
    <location>
        <begin position="40"/>
        <end position="74"/>
    </location>
</feature>
<sequence>MMASINLAPRTPWLVRYRIWLCLMLGIAGVAAFGLQWSHAHEARQAAAQARAEAAALQTRLTELEGEAEQRTQRESGRIAALELERVRADRTVWSSGIAAVLADLPQEKTGGASSRPQYGVSALAVSESGELTATLYLNSYYNTQAYIGALEQQPLAADTAVDELALTRLEPGGALQLDGYTAASRLYRLTTRVQLDLAQLAEGKP</sequence>
<dbReference type="AlphaFoldDB" id="A0A927GUJ1"/>
<keyword evidence="1" id="KW-0175">Coiled coil</keyword>
<dbReference type="Proteomes" id="UP000621560">
    <property type="component" value="Unassembled WGS sequence"/>
</dbReference>